<dbReference type="GO" id="GO:0046872">
    <property type="term" value="F:metal ion binding"/>
    <property type="evidence" value="ECO:0007669"/>
    <property type="project" value="UniProtKB-KW"/>
</dbReference>
<evidence type="ECO:0000256" key="4">
    <source>
        <dbReference type="ARBA" id="ARBA00022801"/>
    </source>
</evidence>
<evidence type="ECO:0000256" key="3">
    <source>
        <dbReference type="ARBA" id="ARBA00022723"/>
    </source>
</evidence>
<dbReference type="Pfam" id="PF00293">
    <property type="entry name" value="NUDIX"/>
    <property type="match status" value="1"/>
</dbReference>
<keyword evidence="6" id="KW-0464">Manganese</keyword>
<keyword evidence="5" id="KW-0460">Magnesium</keyword>
<dbReference type="Proteomes" id="UP000325606">
    <property type="component" value="Chromosome"/>
</dbReference>
<evidence type="ECO:0000313" key="8">
    <source>
        <dbReference type="EMBL" id="QEW07870.1"/>
    </source>
</evidence>
<dbReference type="KEGG" id="nik:F5I99_15985"/>
<dbReference type="NCBIfam" id="NF007980">
    <property type="entry name" value="PRK10707.1"/>
    <property type="match status" value="1"/>
</dbReference>
<evidence type="ECO:0000256" key="2">
    <source>
        <dbReference type="ARBA" id="ARBA00001946"/>
    </source>
</evidence>
<dbReference type="InterPro" id="IPR015797">
    <property type="entry name" value="NUDIX_hydrolase-like_dom_sf"/>
</dbReference>
<feature type="domain" description="Nudix hydrolase" evidence="7">
    <location>
        <begin position="21"/>
        <end position="162"/>
    </location>
</feature>
<protein>
    <submittedName>
        <fullName evidence="8">CoA pyrophosphatase</fullName>
    </submittedName>
</protein>
<dbReference type="InterPro" id="IPR045121">
    <property type="entry name" value="CoAse"/>
</dbReference>
<evidence type="ECO:0000259" key="7">
    <source>
        <dbReference type="PROSITE" id="PS51462"/>
    </source>
</evidence>
<evidence type="ECO:0000256" key="6">
    <source>
        <dbReference type="ARBA" id="ARBA00023211"/>
    </source>
</evidence>
<name>A0A5J6LGT3_9GAMM</name>
<gene>
    <name evidence="8" type="ORF">F5I99_15985</name>
</gene>
<dbReference type="AlphaFoldDB" id="A0A5J6LGT3"/>
<organism evidence="8 9">
    <name type="scientific">Nitrincola iocasae</name>
    <dbReference type="NCBI Taxonomy" id="2614693"/>
    <lineage>
        <taxon>Bacteria</taxon>
        <taxon>Pseudomonadati</taxon>
        <taxon>Pseudomonadota</taxon>
        <taxon>Gammaproteobacteria</taxon>
        <taxon>Oceanospirillales</taxon>
        <taxon>Oceanospirillaceae</taxon>
        <taxon>Nitrincola</taxon>
    </lineage>
</organism>
<sequence>MLTQAIQRISTHQPWRLRRKGRQAAVLIPVTRSEHDPELILTVRASHLNTHKGEVCFPGGKRDESDSSLSYTALREADEEIGLHAKDVELYGPLGQVVSKHHLQVTPWVGVIPEHLPLQANPGEIARIFNVPVRFFLEQGPPHLDQIVVGDQIWDVPSWQYEGEVIWGLTAYIICELLTIGFDMPLTMPTRPERGLC</sequence>
<dbReference type="PANTHER" id="PTHR12992">
    <property type="entry name" value="NUDIX HYDROLASE"/>
    <property type="match status" value="1"/>
</dbReference>
<reference evidence="8 9" key="1">
    <citation type="submission" date="2019-09" db="EMBL/GenBank/DDBJ databases">
        <title>Nitrincola iocasae sp. nov., a bacterium isolated from the sediment collected at a cold seep field in South China Sea.</title>
        <authorList>
            <person name="Zhang H."/>
            <person name="Wang H."/>
            <person name="Li C."/>
        </authorList>
    </citation>
    <scope>NUCLEOTIDE SEQUENCE [LARGE SCALE GENOMIC DNA]</scope>
    <source>
        <strain evidence="8 9">KXZD1103</strain>
    </source>
</reference>
<dbReference type="RefSeq" id="WP_151057723.1">
    <property type="nucleotide sequence ID" value="NZ_CP044222.1"/>
</dbReference>
<dbReference type="EMBL" id="CP044222">
    <property type="protein sequence ID" value="QEW07870.1"/>
    <property type="molecule type" value="Genomic_DNA"/>
</dbReference>
<dbReference type="SUPFAM" id="SSF55811">
    <property type="entry name" value="Nudix"/>
    <property type="match status" value="1"/>
</dbReference>
<comment type="cofactor">
    <cofactor evidence="1">
        <name>Mn(2+)</name>
        <dbReference type="ChEBI" id="CHEBI:29035"/>
    </cofactor>
</comment>
<dbReference type="InterPro" id="IPR000086">
    <property type="entry name" value="NUDIX_hydrolase_dom"/>
</dbReference>
<dbReference type="PANTHER" id="PTHR12992:SF11">
    <property type="entry name" value="MITOCHONDRIAL COENZYME A DIPHOSPHATASE NUDT8"/>
    <property type="match status" value="1"/>
</dbReference>
<dbReference type="GO" id="GO:0010945">
    <property type="term" value="F:coenzyme A diphosphatase activity"/>
    <property type="evidence" value="ECO:0007669"/>
    <property type="project" value="InterPro"/>
</dbReference>
<proteinExistence type="predicted"/>
<comment type="cofactor">
    <cofactor evidence="2">
        <name>Mg(2+)</name>
        <dbReference type="ChEBI" id="CHEBI:18420"/>
    </cofactor>
</comment>
<dbReference type="Gene3D" id="3.90.79.10">
    <property type="entry name" value="Nucleoside Triphosphate Pyrophosphohydrolase"/>
    <property type="match status" value="1"/>
</dbReference>
<evidence type="ECO:0000256" key="5">
    <source>
        <dbReference type="ARBA" id="ARBA00022842"/>
    </source>
</evidence>
<dbReference type="CDD" id="cd03426">
    <property type="entry name" value="NUDIX_CoAse_Nudt7"/>
    <property type="match status" value="1"/>
</dbReference>
<evidence type="ECO:0000256" key="1">
    <source>
        <dbReference type="ARBA" id="ARBA00001936"/>
    </source>
</evidence>
<keyword evidence="3" id="KW-0479">Metal-binding</keyword>
<dbReference type="PROSITE" id="PS51462">
    <property type="entry name" value="NUDIX"/>
    <property type="match status" value="1"/>
</dbReference>
<evidence type="ECO:0000313" key="9">
    <source>
        <dbReference type="Proteomes" id="UP000325606"/>
    </source>
</evidence>
<keyword evidence="9" id="KW-1185">Reference proteome</keyword>
<keyword evidence="4" id="KW-0378">Hydrolase</keyword>
<accession>A0A5J6LGT3</accession>